<evidence type="ECO:0000256" key="1">
    <source>
        <dbReference type="SAM" id="Phobius"/>
    </source>
</evidence>
<name>A0ABM9ZW15_9BACT</name>
<dbReference type="Pfam" id="PF00535">
    <property type="entry name" value="Glycos_transf_2"/>
    <property type="match status" value="1"/>
</dbReference>
<proteinExistence type="predicted"/>
<dbReference type="PANTHER" id="PTHR43685">
    <property type="entry name" value="GLYCOSYLTRANSFERASE"/>
    <property type="match status" value="1"/>
</dbReference>
<reference evidence="3 4" key="1">
    <citation type="submission" date="2009-12" db="EMBL/GenBank/DDBJ databases">
        <authorList>
            <person name="Shrivastava S."/>
            <person name="Madupu R."/>
            <person name="Durkin A.S."/>
            <person name="Torralba M."/>
            <person name="Methe B."/>
            <person name="Sutton G.G."/>
            <person name="Strausberg R.L."/>
            <person name="Nelson K.E."/>
        </authorList>
    </citation>
    <scope>NUCLEOTIDE SEQUENCE [LARGE SCALE GENOMIC DNA]</scope>
    <source>
        <strain evidence="3 4">W5455</strain>
    </source>
</reference>
<dbReference type="InterPro" id="IPR050834">
    <property type="entry name" value="Glycosyltransf_2"/>
</dbReference>
<keyword evidence="1" id="KW-1133">Transmembrane helix</keyword>
<protein>
    <submittedName>
        <fullName evidence="3">Glycosyltransferase, group 2 family protein</fullName>
        <ecNumber evidence="3">2.4.-.-</ecNumber>
    </submittedName>
</protein>
<accession>A0ABM9ZW15</accession>
<keyword evidence="1" id="KW-0472">Membrane</keyword>
<dbReference type="PANTHER" id="PTHR43685:SF11">
    <property type="entry name" value="GLYCOSYLTRANSFERASE TAGX-RELATED"/>
    <property type="match status" value="1"/>
</dbReference>
<gene>
    <name evidence="3" type="ORF">HMPREF7215_0663</name>
</gene>
<feature type="transmembrane region" description="Helical" evidence="1">
    <location>
        <begin position="338"/>
        <end position="354"/>
    </location>
</feature>
<organism evidence="3 4">
    <name type="scientific">Pyramidobacter piscolens W5455</name>
    <dbReference type="NCBI Taxonomy" id="352165"/>
    <lineage>
        <taxon>Bacteria</taxon>
        <taxon>Thermotogati</taxon>
        <taxon>Synergistota</taxon>
        <taxon>Synergistia</taxon>
        <taxon>Synergistales</taxon>
        <taxon>Dethiosulfovibrionaceae</taxon>
        <taxon>Pyramidobacter</taxon>
    </lineage>
</organism>
<comment type="caution">
    <text evidence="3">The sequence shown here is derived from an EMBL/GenBank/DDBJ whole genome shotgun (WGS) entry which is preliminary data.</text>
</comment>
<feature type="transmembrane region" description="Helical" evidence="1">
    <location>
        <begin position="366"/>
        <end position="383"/>
    </location>
</feature>
<feature type="domain" description="Glycosyltransferase 2-like" evidence="2">
    <location>
        <begin position="10"/>
        <end position="149"/>
    </location>
</feature>
<keyword evidence="4" id="KW-1185">Reference proteome</keyword>
<dbReference type="EC" id="2.4.-.-" evidence="3"/>
<keyword evidence="3" id="KW-0808">Transferase</keyword>
<evidence type="ECO:0000313" key="4">
    <source>
        <dbReference type="Proteomes" id="UP000006462"/>
    </source>
</evidence>
<dbReference type="SUPFAM" id="SSF53448">
    <property type="entry name" value="Nucleotide-diphospho-sugar transferases"/>
    <property type="match status" value="1"/>
</dbReference>
<dbReference type="Gene3D" id="3.90.550.10">
    <property type="entry name" value="Spore Coat Polysaccharide Biosynthesis Protein SpsA, Chain A"/>
    <property type="match status" value="1"/>
</dbReference>
<keyword evidence="3" id="KW-0328">Glycosyltransferase</keyword>
<sequence length="394" mass="45619">MSEVQYPLVSVIVLSYQNGRYLTRCLDSIMKQDYPAIEIIVADDASDDFDSKAAEATREYIDTHKKKNIKNVQILTAQKNLGTVKNLRKALAVYQGDYYINLGADDLFAYDSVISDYMFTFRMYGYEPLIVCAQCAKTDSELNVTGYHMTFRDKLDLLSRDAKRLFSRLSHRCLLISLSSCYRRDFGREVDAYDTAYKYSEDMHTFQRMARKGIVPVYMDKCTVLHVEGGIANNSGDYPIEVVEQFYKDKQLMFKREILPYLDELLPEDKKAFLERLQWEQRSLTKLRLLALRKLSFLKILAFIVRRPDFLFDLGREVVRYSLTKNLLLFPNISATKIYVALVAMLAALFVLSTDIKSLERLFKESLYLGIFVLMAGCVFIHVRKLIRCIRDGG</sequence>
<dbReference type="RefSeq" id="WP_009164515.1">
    <property type="nucleotide sequence ID" value="NZ_ADFP01000051.1"/>
</dbReference>
<dbReference type="InterPro" id="IPR029044">
    <property type="entry name" value="Nucleotide-diphossugar_trans"/>
</dbReference>
<keyword evidence="1" id="KW-0812">Transmembrane</keyword>
<dbReference type="Proteomes" id="UP000006462">
    <property type="component" value="Unassembled WGS sequence"/>
</dbReference>
<dbReference type="EMBL" id="ADFP01000051">
    <property type="protein sequence ID" value="EFB91071.1"/>
    <property type="molecule type" value="Genomic_DNA"/>
</dbReference>
<evidence type="ECO:0000259" key="2">
    <source>
        <dbReference type="Pfam" id="PF00535"/>
    </source>
</evidence>
<evidence type="ECO:0000313" key="3">
    <source>
        <dbReference type="EMBL" id="EFB91071.1"/>
    </source>
</evidence>
<dbReference type="GO" id="GO:0016757">
    <property type="term" value="F:glycosyltransferase activity"/>
    <property type="evidence" value="ECO:0007669"/>
    <property type="project" value="UniProtKB-KW"/>
</dbReference>
<dbReference type="InterPro" id="IPR001173">
    <property type="entry name" value="Glyco_trans_2-like"/>
</dbReference>